<proteinExistence type="predicted"/>
<dbReference type="Proteomes" id="UP000184212">
    <property type="component" value="Unassembled WGS sequence"/>
</dbReference>
<gene>
    <name evidence="1" type="ORF">SAMN04488109_1602</name>
</gene>
<dbReference type="STRING" id="947013.SAMN04488109_1602"/>
<sequence length="181" mass="20692">MAQYVAFDANVEVMGQTIISVVNALPTGQETRMAILKRHKIVPQEGVWYKQQSWLDAFKEMATEIGDRTLFAIGKAIPEHAVFPPQIDNLQKALSAIDVAYQMNHRHGEIGKYTLTHFDEKKREAIMVCNNPYPSEFDRGIISTMLRRFKPKDSFKYDVVTDLSAKSRIKGDDSCTYMVTW</sequence>
<evidence type="ECO:0000313" key="1">
    <source>
        <dbReference type="EMBL" id="SHG73311.1"/>
    </source>
</evidence>
<name>A0A1M5M7U8_9BACT</name>
<dbReference type="EMBL" id="FQWQ01000001">
    <property type="protein sequence ID" value="SHG73311.1"/>
    <property type="molecule type" value="Genomic_DNA"/>
</dbReference>
<keyword evidence="2" id="KW-1185">Reference proteome</keyword>
<dbReference type="OrthoDB" id="5380756at2"/>
<accession>A0A1M5M7U8</accession>
<evidence type="ECO:0008006" key="3">
    <source>
        <dbReference type="Google" id="ProtNLM"/>
    </source>
</evidence>
<reference evidence="1 2" key="1">
    <citation type="submission" date="2016-11" db="EMBL/GenBank/DDBJ databases">
        <authorList>
            <person name="Jaros S."/>
            <person name="Januszkiewicz K."/>
            <person name="Wedrychowicz H."/>
        </authorList>
    </citation>
    <scope>NUCLEOTIDE SEQUENCE [LARGE SCALE GENOMIC DNA]</scope>
    <source>
        <strain evidence="1 2">DSM 24574</strain>
    </source>
</reference>
<protein>
    <recommendedName>
        <fullName evidence="3">L-2-amino-thiazoline-4-carboxylic acid hydrolase</fullName>
    </recommendedName>
</protein>
<dbReference type="RefSeq" id="WP_073132577.1">
    <property type="nucleotide sequence ID" value="NZ_FQWQ01000001.1"/>
</dbReference>
<evidence type="ECO:0000313" key="2">
    <source>
        <dbReference type="Proteomes" id="UP000184212"/>
    </source>
</evidence>
<dbReference type="AlphaFoldDB" id="A0A1M5M7U8"/>
<organism evidence="1 2">
    <name type="scientific">Chryseolinea serpens</name>
    <dbReference type="NCBI Taxonomy" id="947013"/>
    <lineage>
        <taxon>Bacteria</taxon>
        <taxon>Pseudomonadati</taxon>
        <taxon>Bacteroidota</taxon>
        <taxon>Cytophagia</taxon>
        <taxon>Cytophagales</taxon>
        <taxon>Fulvivirgaceae</taxon>
        <taxon>Chryseolinea</taxon>
    </lineage>
</organism>